<proteinExistence type="predicted"/>
<evidence type="ECO:0000313" key="3">
    <source>
        <dbReference type="Proteomes" id="UP000033448"/>
    </source>
</evidence>
<dbReference type="InterPro" id="IPR011335">
    <property type="entry name" value="Restrct_endonuc-II-like"/>
</dbReference>
<protein>
    <recommendedName>
        <fullName evidence="1">DUF559 domain-containing protein</fullName>
    </recommendedName>
</protein>
<gene>
    <name evidence="2" type="ORF">RL72_00733</name>
</gene>
<keyword evidence="3" id="KW-1185">Reference proteome</keyword>
<organism evidence="2 3">
    <name type="scientific">Microbacterium azadirachtae</name>
    <dbReference type="NCBI Taxonomy" id="582680"/>
    <lineage>
        <taxon>Bacteria</taxon>
        <taxon>Bacillati</taxon>
        <taxon>Actinomycetota</taxon>
        <taxon>Actinomycetes</taxon>
        <taxon>Micrococcales</taxon>
        <taxon>Microbacteriaceae</taxon>
        <taxon>Microbacterium</taxon>
    </lineage>
</organism>
<comment type="caution">
    <text evidence="2">The sequence shown here is derived from an EMBL/GenBank/DDBJ whole genome shotgun (WGS) entry which is preliminary data.</text>
</comment>
<dbReference type="Proteomes" id="UP000033448">
    <property type="component" value="Unassembled WGS sequence"/>
</dbReference>
<dbReference type="RefSeq" id="WP_045249469.1">
    <property type="nucleotide sequence ID" value="NZ_JYIT01000059.1"/>
</dbReference>
<dbReference type="InterPro" id="IPR007569">
    <property type="entry name" value="DUF559"/>
</dbReference>
<sequence length="325" mass="35804">MRRHSDLPEELGSTFSVALARRHGIGHGRLRGSDLRAPFPGVRTRREALDPATITDPYERQRLLRLSRAADYAPRMHSGHFFSHQTAAAIWGAPLPLVLDERGDPAGAAGPALHVCALGPVALPRMAGVEGHRSLRRMTEVCDHRGFRVASPAATWVSLAAELGTVDLLAAGDYFCREWKPGVGRPAVGRRPLATIEQLKEAMNAGRRQGIAKLRTAIELIRVDSWSPRESRLRWLIITSGLPEPQLNQDVFDDRGRFLGCVDLVYPAQKVAVEYHGLQHSAQWSRDVERAAALRAAGWTVIEVTAALLRDETTLLRRIRSALGA</sequence>
<dbReference type="AlphaFoldDB" id="A0A0F0L2S0"/>
<name>A0A0F0L2S0_9MICO</name>
<evidence type="ECO:0000259" key="1">
    <source>
        <dbReference type="Pfam" id="PF04480"/>
    </source>
</evidence>
<dbReference type="PATRIC" id="fig|582680.7.peg.760"/>
<dbReference type="Pfam" id="PF04480">
    <property type="entry name" value="DUF559"/>
    <property type="match status" value="1"/>
</dbReference>
<reference evidence="2 3" key="1">
    <citation type="submission" date="2015-02" db="EMBL/GenBank/DDBJ databases">
        <title>Draft genome sequences of ten Microbacterium spp. with emphasis on heavy metal contaminated environments.</title>
        <authorList>
            <person name="Corretto E."/>
        </authorList>
    </citation>
    <scope>NUCLEOTIDE SEQUENCE [LARGE SCALE GENOMIC DNA]</scope>
    <source>
        <strain evidence="2 3">DSM 23848</strain>
    </source>
</reference>
<accession>A0A0F0L2S0</accession>
<dbReference type="EMBL" id="JYIT01000059">
    <property type="protein sequence ID" value="KJL26994.1"/>
    <property type="molecule type" value="Genomic_DNA"/>
</dbReference>
<evidence type="ECO:0000313" key="2">
    <source>
        <dbReference type="EMBL" id="KJL26994.1"/>
    </source>
</evidence>
<dbReference type="Gene3D" id="3.40.960.10">
    <property type="entry name" value="VSR Endonuclease"/>
    <property type="match status" value="1"/>
</dbReference>
<dbReference type="SUPFAM" id="SSF52980">
    <property type="entry name" value="Restriction endonuclease-like"/>
    <property type="match status" value="1"/>
</dbReference>
<feature type="domain" description="DUF559" evidence="1">
    <location>
        <begin position="262"/>
        <end position="320"/>
    </location>
</feature>